<gene>
    <name evidence="3" type="ORF">SVUK_LOCUS9180</name>
</gene>
<keyword evidence="4" id="KW-1185">Reference proteome</keyword>
<dbReference type="OrthoDB" id="297496at2759"/>
<evidence type="ECO:0000256" key="1">
    <source>
        <dbReference type="SAM" id="MobiDB-lite"/>
    </source>
</evidence>
<keyword evidence="2" id="KW-0732">Signal</keyword>
<evidence type="ECO:0000256" key="2">
    <source>
        <dbReference type="SAM" id="SignalP"/>
    </source>
</evidence>
<feature type="signal peptide" evidence="2">
    <location>
        <begin position="1"/>
        <end position="21"/>
    </location>
</feature>
<dbReference type="EMBL" id="UYYB01034564">
    <property type="protein sequence ID" value="VDM74182.1"/>
    <property type="molecule type" value="Genomic_DNA"/>
</dbReference>
<name>A0A3P7L455_STRVU</name>
<protein>
    <submittedName>
        <fullName evidence="3">Uncharacterized protein</fullName>
    </submittedName>
</protein>
<dbReference type="AlphaFoldDB" id="A0A3P7L455"/>
<organism evidence="3 4">
    <name type="scientific">Strongylus vulgaris</name>
    <name type="common">Blood worm</name>
    <dbReference type="NCBI Taxonomy" id="40348"/>
    <lineage>
        <taxon>Eukaryota</taxon>
        <taxon>Metazoa</taxon>
        <taxon>Ecdysozoa</taxon>
        <taxon>Nematoda</taxon>
        <taxon>Chromadorea</taxon>
        <taxon>Rhabditida</taxon>
        <taxon>Rhabditina</taxon>
        <taxon>Rhabditomorpha</taxon>
        <taxon>Strongyloidea</taxon>
        <taxon>Strongylidae</taxon>
        <taxon>Strongylus</taxon>
    </lineage>
</organism>
<accession>A0A3P7L455</accession>
<reference evidence="3 4" key="1">
    <citation type="submission" date="2018-11" db="EMBL/GenBank/DDBJ databases">
        <authorList>
            <consortium name="Pathogen Informatics"/>
        </authorList>
    </citation>
    <scope>NUCLEOTIDE SEQUENCE [LARGE SCALE GENOMIC DNA]</scope>
</reference>
<feature type="region of interest" description="Disordered" evidence="1">
    <location>
        <begin position="55"/>
        <end position="75"/>
    </location>
</feature>
<evidence type="ECO:0000313" key="4">
    <source>
        <dbReference type="Proteomes" id="UP000270094"/>
    </source>
</evidence>
<sequence>MFGFILVGLSLVSMVINLLQAKMKKTYEAGRVTHEVSIIENVQIISSSTEKLKCSSSHEEPMSMSERSLSRSTQTNLSLPGVRQVSAHLLKVPKCSSCTNFVKISHPFV</sequence>
<dbReference type="Proteomes" id="UP000270094">
    <property type="component" value="Unassembled WGS sequence"/>
</dbReference>
<evidence type="ECO:0000313" key="3">
    <source>
        <dbReference type="EMBL" id="VDM74182.1"/>
    </source>
</evidence>
<proteinExistence type="predicted"/>
<feature type="chain" id="PRO_5017923629" evidence="2">
    <location>
        <begin position="22"/>
        <end position="109"/>
    </location>
</feature>